<dbReference type="EMBL" id="AP011948">
    <property type="protein sequence ID" value="BAM41237.1"/>
    <property type="molecule type" value="Genomic_DNA"/>
</dbReference>
<dbReference type="GeneID" id="20715672"/>
<proteinExistence type="predicted"/>
<name>J4CDJ2_THEOR</name>
<feature type="region of interest" description="Disordered" evidence="1">
    <location>
        <begin position="1240"/>
        <end position="1294"/>
    </location>
</feature>
<evidence type="ECO:0000313" key="3">
    <source>
        <dbReference type="Proteomes" id="UP000003786"/>
    </source>
</evidence>
<gene>
    <name evidence="2" type="ORF">TOT_030000500</name>
</gene>
<feature type="region of interest" description="Disordered" evidence="1">
    <location>
        <begin position="354"/>
        <end position="378"/>
    </location>
</feature>
<dbReference type="VEuPathDB" id="PiroplasmaDB:TOT_030000500"/>
<dbReference type="KEGG" id="tot:TOT_030000500"/>
<dbReference type="eggNOG" id="ENOG502QXIQ">
    <property type="taxonomic scope" value="Eukaryota"/>
</dbReference>
<feature type="compositionally biased region" description="Basic and acidic residues" evidence="1">
    <location>
        <begin position="1253"/>
        <end position="1269"/>
    </location>
</feature>
<feature type="region of interest" description="Disordered" evidence="1">
    <location>
        <begin position="463"/>
        <end position="487"/>
    </location>
</feature>
<dbReference type="RefSeq" id="XP_009691538.1">
    <property type="nucleotide sequence ID" value="XM_009693243.1"/>
</dbReference>
<feature type="compositionally biased region" description="Low complexity" evidence="1">
    <location>
        <begin position="625"/>
        <end position="642"/>
    </location>
</feature>
<accession>J4CDJ2</accession>
<feature type="compositionally biased region" description="Polar residues" evidence="1">
    <location>
        <begin position="669"/>
        <end position="678"/>
    </location>
</feature>
<keyword evidence="3" id="KW-1185">Reference proteome</keyword>
<feature type="compositionally biased region" description="Polar residues" evidence="1">
    <location>
        <begin position="648"/>
        <end position="663"/>
    </location>
</feature>
<organism evidence="2 3">
    <name type="scientific">Theileria orientalis strain Shintoku</name>
    <dbReference type="NCBI Taxonomy" id="869250"/>
    <lineage>
        <taxon>Eukaryota</taxon>
        <taxon>Sar</taxon>
        <taxon>Alveolata</taxon>
        <taxon>Apicomplexa</taxon>
        <taxon>Aconoidasida</taxon>
        <taxon>Piroplasmida</taxon>
        <taxon>Theileriidae</taxon>
        <taxon>Theileria</taxon>
    </lineage>
</organism>
<feature type="region of interest" description="Disordered" evidence="1">
    <location>
        <begin position="625"/>
        <end position="678"/>
    </location>
</feature>
<dbReference type="Proteomes" id="UP000003786">
    <property type="component" value="Chromosome 3"/>
</dbReference>
<sequence>MIFTFGPPDIYVLPKDVSNSTHGSEDVESKESLKEEVDYEILCVKISYCNSYIFILTKRELWAYSNGSEFVYLGRLRLSELQVSEFETFRDLVILPVNNLIGLVVDNQKHLLIVNYQNPNVNDGTLSNTPIQSPTSKGASTSVGVQLNAATATLNVAASTVGSEKTISSPMCTTSVATIVNNRLLGSSNLSSKLTRILSPMEDEKVGDLKETFFLYLKNFLNFRVVYHIRVPSDFSFMFVVNQQFFFWTEDPSGFYATVSEEGFLNMLINHFNSLKRNDEECRRIDLYLVTTNMLNNVNIVGNIHLSYGLCYINLHRGGLDGHMYKNMALQNENDSLFSLIYSCIGNINNTRPHKIGGRTGSKEEVSQNEEAEEEKARSINANSILQMLEMNSSGPEEVVEDTSEREEILNETEEKVLSDIDSCFIVNNYLFLLSRSHVLLYLHIQSPNDAIDLRNFSEDGSFSSSFSKDEEERDDDKGGDEDSADSEKELKELGRILFINVENIFISKKHNLLCVLFRNNVIGTYHLKCIDRPISVLEISESVEDVSWLDTSLLVLTCEGKVHFYTYALQLLHITCLNIKKSTRRQENGGSSTPRMSTYNVSNAVDASDKSGDSAVGEGVSTSVNVSANANGNSNNSSGTVGMDGDYNNSTESTITDVNGGNTAVIENDNNSSASNIESKVMSVANEKRENGQEDLERRHWKVKSGLLMSINNNRKLLILKSGNLMISHPYIDYGGNSDFHVFLNNNNMLILVNKDMITLRLPNLNHVHNEEGDDDEERPHRIQIVKNIKINNTGNYILIHHTTSGVDETGGLILFNNNKYTYANSNVNTNDIVRVNWFTNHIFYTITYPGWSKKAYKVKFYSINDTNEALIEVESKSRPVCTCKEAPYLFILLDEENKLHCYDLFFINFKEEYRFSISDLKKYRGDEGENDGSDDMNGNDYSDHRDDWIEMYVLGNRKFLLLNGYRQLYVVSEEYIEHVVDDVNQVVINSRSSNNNSNVAVSTGNSNNNSSGNGQYEYVVTTNDKTYVVYNHGDTSAEEYLGMYEVKTAANRNYILSLNDNIAFTLNTSAGIDVNYALMPTFALKRKVNSRKHYLIYYLNLAHRDHTKKSVEKKKLLMRKLTRKTRNKIFAIFSRKNNELEKINEQEDEFGIKCEECFDYLLEKEEYEYASLLLLPIQTKTNPYKVRSDQCKKLVRKMLMSIIDSTPQKGRKSREKNKALLQMLVKFYHRLPDVRSMDEEVATSLSQQDLSKNEDAGTPPSKEKEGDDSTSNVEEVDVNGAPAGQLKVDDSEYDNVQADGGIDAIVDMKELVDSLQSKLNFMAIYKLSFLSRMGIGSEYLIRDTSKPEEGLNSSEHSAGVDVDADAGADADANAGAVVNANAGAVVNAGADAVAGAETTSSAEALQPMELNTILYFITEFNHINCKILTHAGHRKCHYNSFVAGEKTQCYMLMGYRSYIGLSSLLLRNEAIYEYVKSIGDEAEAEGTEDPGDRLSLLRSLLSSIKRTYTRS</sequence>
<protein>
    <submittedName>
        <fullName evidence="2">Uncharacterized protein</fullName>
    </submittedName>
</protein>
<feature type="compositionally biased region" description="Acidic residues" evidence="1">
    <location>
        <begin position="470"/>
        <end position="485"/>
    </location>
</feature>
<dbReference type="OrthoDB" id="10405709at2759"/>
<evidence type="ECO:0000256" key="1">
    <source>
        <dbReference type="SAM" id="MobiDB-lite"/>
    </source>
</evidence>
<dbReference type="OMA" id="SIHICTY"/>
<evidence type="ECO:0000313" key="2">
    <source>
        <dbReference type="EMBL" id="BAM41237.1"/>
    </source>
</evidence>
<reference evidence="2 3" key="1">
    <citation type="journal article" date="2012" name="MBio">
        <title>Comparative genome analysis of three eukaryotic parasites with differing abilities to transform leukocytes reveals key mediators of Theileria-induced leukocyte transformation.</title>
        <authorList>
            <person name="Hayashida K."/>
            <person name="Hara Y."/>
            <person name="Abe T."/>
            <person name="Yamasaki C."/>
            <person name="Toyoda A."/>
            <person name="Kosuge T."/>
            <person name="Suzuki Y."/>
            <person name="Sato Y."/>
            <person name="Kawashima S."/>
            <person name="Katayama T."/>
            <person name="Wakaguri H."/>
            <person name="Inoue N."/>
            <person name="Homma K."/>
            <person name="Tada-Umezaki M."/>
            <person name="Yagi Y."/>
            <person name="Fujii Y."/>
            <person name="Habara T."/>
            <person name="Kanehisa M."/>
            <person name="Watanabe H."/>
            <person name="Ito K."/>
            <person name="Gojobori T."/>
            <person name="Sugawara H."/>
            <person name="Imanishi T."/>
            <person name="Weir W."/>
            <person name="Gardner M."/>
            <person name="Pain A."/>
            <person name="Shiels B."/>
            <person name="Hattori M."/>
            <person name="Nene V."/>
            <person name="Sugimoto C."/>
        </authorList>
    </citation>
    <scope>NUCLEOTIDE SEQUENCE [LARGE SCALE GENOMIC DNA]</scope>
    <source>
        <strain evidence="2 3">Shintoku</strain>
    </source>
</reference>